<dbReference type="PANTHER" id="PTHR43563">
    <property type="entry name" value="AMINE OXIDASE"/>
    <property type="match status" value="1"/>
</dbReference>
<keyword evidence="13" id="KW-1185">Reference proteome</keyword>
<dbReference type="InterPro" id="IPR050703">
    <property type="entry name" value="Flavin_MAO"/>
</dbReference>
<feature type="binding site" evidence="9">
    <location>
        <position position="38"/>
    </location>
    <ligand>
        <name>FAD</name>
        <dbReference type="ChEBI" id="CHEBI:57692"/>
    </ligand>
</feature>
<proteinExistence type="inferred from homology"/>
<dbReference type="EC" id="1.4.3.-" evidence="10"/>
<dbReference type="PRINTS" id="PR00757">
    <property type="entry name" value="AMINEOXDASEF"/>
</dbReference>
<dbReference type="GO" id="GO:0097621">
    <property type="term" value="F:monoamine oxidase activity"/>
    <property type="evidence" value="ECO:0007669"/>
    <property type="project" value="UniProtKB-EC"/>
</dbReference>
<comment type="subcellular location">
    <subcellularLocation>
        <location evidence="2">Mitochondrion outer membrane</location>
        <topology evidence="2">Single-pass type IV membrane protein</topology>
        <orientation evidence="2">Cytoplasmic side</orientation>
    </subcellularLocation>
</comment>
<keyword evidence="7 10" id="KW-0560">Oxidoreductase</keyword>
<reference evidence="12" key="1">
    <citation type="submission" date="2023-08" db="EMBL/GenBank/DDBJ databases">
        <title>Pelteobagrus vachellii genome.</title>
        <authorList>
            <person name="Liu H."/>
        </authorList>
    </citation>
    <scope>NUCLEOTIDE SEQUENCE</scope>
    <source>
        <strain evidence="12">PRFRI_2022a</strain>
        <tissue evidence="12">Muscle</tissue>
    </source>
</reference>
<dbReference type="InterPro" id="IPR002937">
    <property type="entry name" value="Amino_oxidase"/>
</dbReference>
<comment type="cofactor">
    <cofactor evidence="1 10">
        <name>FAD</name>
        <dbReference type="ChEBI" id="CHEBI:57692"/>
    </cofactor>
</comment>
<feature type="domain" description="Amine oxidase" evidence="11">
    <location>
        <begin position="37"/>
        <end position="465"/>
    </location>
</feature>
<evidence type="ECO:0000256" key="6">
    <source>
        <dbReference type="ARBA" id="ARBA00022827"/>
    </source>
</evidence>
<dbReference type="Proteomes" id="UP001187315">
    <property type="component" value="Unassembled WGS sequence"/>
</dbReference>
<keyword evidence="6 10" id="KW-0274">FAD</keyword>
<name>A0AA88LTI3_TACVA</name>
<dbReference type="Gene3D" id="1.10.405.10">
    <property type="entry name" value="Guanine Nucleotide Dissociation Inhibitor, domain 1"/>
    <property type="match status" value="1"/>
</dbReference>
<evidence type="ECO:0000256" key="5">
    <source>
        <dbReference type="ARBA" id="ARBA00022787"/>
    </source>
</evidence>
<dbReference type="Pfam" id="PF01593">
    <property type="entry name" value="Amino_oxidase"/>
    <property type="match status" value="1"/>
</dbReference>
<feature type="binding site" evidence="9">
    <location>
        <position position="441"/>
    </location>
    <ligand>
        <name>FAD</name>
        <dbReference type="ChEBI" id="CHEBI:57692"/>
    </ligand>
</feature>
<evidence type="ECO:0000256" key="9">
    <source>
        <dbReference type="PIRSR" id="PIRSR601613-1"/>
    </source>
</evidence>
<evidence type="ECO:0000313" key="13">
    <source>
        <dbReference type="Proteomes" id="UP001187315"/>
    </source>
</evidence>
<evidence type="ECO:0000256" key="7">
    <source>
        <dbReference type="ARBA" id="ARBA00023002"/>
    </source>
</evidence>
<dbReference type="InterPro" id="IPR036188">
    <property type="entry name" value="FAD/NAD-bd_sf"/>
</dbReference>
<keyword evidence="5" id="KW-0472">Membrane</keyword>
<evidence type="ECO:0000313" key="12">
    <source>
        <dbReference type="EMBL" id="KAK2823769.1"/>
    </source>
</evidence>
<comment type="catalytic activity">
    <reaction evidence="8">
        <text>a secondary aliphatic amine + O2 + H2O = a primary amine + an aldehyde + H2O2</text>
        <dbReference type="Rhea" id="RHEA:26414"/>
        <dbReference type="ChEBI" id="CHEBI:15377"/>
        <dbReference type="ChEBI" id="CHEBI:15379"/>
        <dbReference type="ChEBI" id="CHEBI:16240"/>
        <dbReference type="ChEBI" id="CHEBI:17478"/>
        <dbReference type="ChEBI" id="CHEBI:58855"/>
        <dbReference type="ChEBI" id="CHEBI:65296"/>
        <dbReference type="EC" id="1.4.3.4"/>
    </reaction>
</comment>
<sequence>MSEEQQGGVCDVSDVSEVCDVSDVSEVCDVVVVGGGLSGLCAARRLKERNEKLRVLVLEAKGRVGGRTLTLSLPASNGHDSWDMGGQWFTTRAVLNAKISTYTSSIPSFSPLVLLDFINFLWRYKHLHSPSFTLNIERLCKSVCVENPMETPDALQLDSMTVQSYMDQHIWTAQLTEELKLCTRSLFGLEPSQLSFLYFLMYSAAAGGVMKLLETTPGSAQEFKVKGGTQQLSKRVAEQLGKGNVRLGSAVMAIWQNEESVQVKTGTSTITCKAVIVTCPPHMAAQIEYRPALPLKRQRLAQWMPVGHMTKFIITYPTAFWKQKGFSGEIVAHPSPSCPFGVTFDASSPSGSPALVGFIAGVQDCYWNSRESEDRRDAVVSSLVKYLGPEAASYIHYEEKDWAKEEYNGGCPVNVMVPGMLTFYLPSLRTPCGRIYWAGTETATRWCGYLSGAVQSGQRAALEVLADVSPDVLSESELQEVRAGLLRTPSDLSRVWELTGGSASFSRFLIGLTVMAVSVGGAVFLLKPGLCSNCLSHVLAVIQK</sequence>
<evidence type="ECO:0000256" key="10">
    <source>
        <dbReference type="RuleBase" id="RU362067"/>
    </source>
</evidence>
<keyword evidence="5" id="KW-1000">Mitochondrion outer membrane</keyword>
<dbReference type="Gene3D" id="3.50.50.60">
    <property type="entry name" value="FAD/NAD(P)-binding domain"/>
    <property type="match status" value="1"/>
</dbReference>
<accession>A0AA88LTI3</accession>
<keyword evidence="5" id="KW-0496">Mitochondrion</keyword>
<dbReference type="Gene3D" id="3.90.660.10">
    <property type="match status" value="1"/>
</dbReference>
<feature type="binding site" evidence="9">
    <location>
        <position position="358"/>
    </location>
    <ligand>
        <name>substrate</name>
    </ligand>
</feature>
<dbReference type="SUPFAM" id="SSF51905">
    <property type="entry name" value="FAD/NAD(P)-binding domain"/>
    <property type="match status" value="1"/>
</dbReference>
<gene>
    <name evidence="12" type="ORF">Q7C36_020369</name>
</gene>
<dbReference type="AlphaFoldDB" id="A0AA88LTI3"/>
<comment type="caution">
    <text evidence="12">The sequence shown here is derived from an EMBL/GenBank/DDBJ whole genome shotgun (WGS) entry which is preliminary data.</text>
</comment>
<keyword evidence="4 10" id="KW-0285">Flavoprotein</keyword>
<organism evidence="12 13">
    <name type="scientific">Tachysurus vachellii</name>
    <name type="common">Darkbarbel catfish</name>
    <name type="synonym">Pelteobagrus vachellii</name>
    <dbReference type="NCBI Taxonomy" id="175792"/>
    <lineage>
        <taxon>Eukaryota</taxon>
        <taxon>Metazoa</taxon>
        <taxon>Chordata</taxon>
        <taxon>Craniata</taxon>
        <taxon>Vertebrata</taxon>
        <taxon>Euteleostomi</taxon>
        <taxon>Actinopterygii</taxon>
        <taxon>Neopterygii</taxon>
        <taxon>Teleostei</taxon>
        <taxon>Ostariophysi</taxon>
        <taxon>Siluriformes</taxon>
        <taxon>Bagridae</taxon>
        <taxon>Tachysurus</taxon>
    </lineage>
</organism>
<dbReference type="InterPro" id="IPR001613">
    <property type="entry name" value="Flavin_amine_oxidase"/>
</dbReference>
<evidence type="ECO:0000256" key="1">
    <source>
        <dbReference type="ARBA" id="ARBA00001974"/>
    </source>
</evidence>
<evidence type="ECO:0000259" key="11">
    <source>
        <dbReference type="Pfam" id="PF01593"/>
    </source>
</evidence>
<dbReference type="SUPFAM" id="SSF54373">
    <property type="entry name" value="FAD-linked reductases, C-terminal domain"/>
    <property type="match status" value="1"/>
</dbReference>
<evidence type="ECO:0000256" key="2">
    <source>
        <dbReference type="ARBA" id="ARBA00004362"/>
    </source>
</evidence>
<protein>
    <recommendedName>
        <fullName evidence="10">Amine oxidase</fullName>
        <ecNumber evidence="10">1.4.3.-</ecNumber>
    </recommendedName>
</protein>
<dbReference type="PANTHER" id="PTHR43563:SF14">
    <property type="entry name" value="AMINE OXIDASE"/>
    <property type="match status" value="1"/>
</dbReference>
<feature type="binding site" evidence="9">
    <location>
        <position position="251"/>
    </location>
    <ligand>
        <name>FAD</name>
        <dbReference type="ChEBI" id="CHEBI:57692"/>
    </ligand>
</feature>
<comment type="similarity">
    <text evidence="3 10">Belongs to the flavin monoamine oxidase family.</text>
</comment>
<evidence type="ECO:0000256" key="4">
    <source>
        <dbReference type="ARBA" id="ARBA00022630"/>
    </source>
</evidence>
<dbReference type="EMBL" id="JAVHJS010000021">
    <property type="protein sequence ID" value="KAK2823769.1"/>
    <property type="molecule type" value="Genomic_DNA"/>
</dbReference>
<dbReference type="GO" id="GO:0008131">
    <property type="term" value="F:primary methylamine oxidase activity"/>
    <property type="evidence" value="ECO:0007669"/>
    <property type="project" value="UniProtKB-ARBA"/>
</dbReference>
<feature type="binding site" evidence="9">
    <location>
        <begin position="59"/>
        <end position="60"/>
    </location>
    <ligand>
        <name>FAD</name>
        <dbReference type="ChEBI" id="CHEBI:57692"/>
    </ligand>
</feature>
<dbReference type="GO" id="GO:0005741">
    <property type="term" value="C:mitochondrial outer membrane"/>
    <property type="evidence" value="ECO:0007669"/>
    <property type="project" value="UniProtKB-SubCell"/>
</dbReference>
<evidence type="ECO:0000256" key="3">
    <source>
        <dbReference type="ARBA" id="ARBA00005995"/>
    </source>
</evidence>
<evidence type="ECO:0000256" key="8">
    <source>
        <dbReference type="ARBA" id="ARBA00048448"/>
    </source>
</evidence>